<reference evidence="7" key="1">
    <citation type="submission" date="2017-02" db="UniProtKB">
        <authorList>
            <consortium name="WormBaseParasite"/>
        </authorList>
    </citation>
    <scope>IDENTIFICATION</scope>
</reference>
<keyword evidence="1" id="KW-0732">Signal</keyword>
<dbReference type="GO" id="GO:0005509">
    <property type="term" value="F:calcium ion binding"/>
    <property type="evidence" value="ECO:0007669"/>
    <property type="project" value="InterPro"/>
</dbReference>
<organism evidence="6 7">
    <name type="scientific">Elaeophora elaphi</name>
    <dbReference type="NCBI Taxonomy" id="1147741"/>
    <lineage>
        <taxon>Eukaryota</taxon>
        <taxon>Metazoa</taxon>
        <taxon>Ecdysozoa</taxon>
        <taxon>Nematoda</taxon>
        <taxon>Chromadorea</taxon>
        <taxon>Rhabditida</taxon>
        <taxon>Spirurina</taxon>
        <taxon>Spiruromorpha</taxon>
        <taxon>Filarioidea</taxon>
        <taxon>Onchocercidae</taxon>
        <taxon>Elaeophora</taxon>
    </lineage>
</organism>
<dbReference type="PROSITE" id="PS50222">
    <property type="entry name" value="EF_HAND_2"/>
    <property type="match status" value="2"/>
</dbReference>
<feature type="domain" description="EF-hand" evidence="5">
    <location>
        <begin position="56"/>
        <end position="91"/>
    </location>
</feature>
<dbReference type="InterPro" id="IPR002048">
    <property type="entry name" value="EF_hand_dom"/>
</dbReference>
<dbReference type="Gene3D" id="1.10.238.10">
    <property type="entry name" value="EF-hand"/>
    <property type="match status" value="1"/>
</dbReference>
<dbReference type="InterPro" id="IPR052110">
    <property type="entry name" value="MCFD2-like"/>
</dbReference>
<feature type="compositionally biased region" description="Low complexity" evidence="4">
    <location>
        <begin position="93"/>
        <end position="112"/>
    </location>
</feature>
<dbReference type="SUPFAM" id="SSF47473">
    <property type="entry name" value="EF-hand"/>
    <property type="match status" value="1"/>
</dbReference>
<dbReference type="AlphaFoldDB" id="A0A0R3RP35"/>
<evidence type="ECO:0000313" key="6">
    <source>
        <dbReference type="Proteomes" id="UP000050640"/>
    </source>
</evidence>
<dbReference type="Proteomes" id="UP000050640">
    <property type="component" value="Unplaced"/>
</dbReference>
<evidence type="ECO:0000256" key="4">
    <source>
        <dbReference type="SAM" id="MobiDB-lite"/>
    </source>
</evidence>
<keyword evidence="6" id="KW-1185">Reference proteome</keyword>
<feature type="domain" description="EF-hand" evidence="5">
    <location>
        <begin position="2"/>
        <end position="37"/>
    </location>
</feature>
<dbReference type="WBParaSite" id="EEL_0000324701-mRNA-1">
    <property type="protein sequence ID" value="EEL_0000324701-mRNA-1"/>
    <property type="gene ID" value="EEL_0000324701"/>
</dbReference>
<dbReference type="InterPro" id="IPR018247">
    <property type="entry name" value="EF_Hand_1_Ca_BS"/>
</dbReference>
<dbReference type="PANTHER" id="PTHR23104">
    <property type="entry name" value="MULTIPLE COAGULATION FACTOR DEFICIENCY PROTEIN 2 NEURAL STEM CELL DERIVED NEURONAL SURVIVAL PROTEIN"/>
    <property type="match status" value="1"/>
</dbReference>
<evidence type="ECO:0000256" key="3">
    <source>
        <dbReference type="ARBA" id="ARBA00022837"/>
    </source>
</evidence>
<keyword evidence="2" id="KW-0677">Repeat</keyword>
<dbReference type="Pfam" id="PF13499">
    <property type="entry name" value="EF-hand_7"/>
    <property type="match status" value="1"/>
</dbReference>
<accession>A0A0R3RP35</accession>
<proteinExistence type="predicted"/>
<feature type="region of interest" description="Disordered" evidence="4">
    <location>
        <begin position="66"/>
        <end position="112"/>
    </location>
</feature>
<dbReference type="PANTHER" id="PTHR23104:SF17">
    <property type="entry name" value="EF-HAND DOMAIN-CONTAINING PROTEIN"/>
    <property type="match status" value="1"/>
</dbReference>
<keyword evidence="3" id="KW-0106">Calcium</keyword>
<evidence type="ECO:0000256" key="2">
    <source>
        <dbReference type="ARBA" id="ARBA00022737"/>
    </source>
</evidence>
<dbReference type="InterPro" id="IPR011992">
    <property type="entry name" value="EF-hand-dom_pair"/>
</dbReference>
<dbReference type="PROSITE" id="PS00018">
    <property type="entry name" value="EF_HAND_1"/>
    <property type="match status" value="2"/>
</dbReference>
<protein>
    <submittedName>
        <fullName evidence="7">EF-hand domain-containing protein</fullName>
    </submittedName>
</protein>
<sequence>MTPEQLQFHYFNMHDVDRNGLLDGLELIKAITHFHEENRDSRQGAPQPPAILTEIEIERMLDPIFDSDDLNRDGFISYPEFSKAQKQRDEQMRQQYQQQQQQQQNQQQPVHR</sequence>
<name>A0A0R3RP35_9BILA</name>
<dbReference type="STRING" id="1147741.A0A0R3RP35"/>
<evidence type="ECO:0000313" key="7">
    <source>
        <dbReference type="WBParaSite" id="EEL_0000324701-mRNA-1"/>
    </source>
</evidence>
<evidence type="ECO:0000256" key="1">
    <source>
        <dbReference type="ARBA" id="ARBA00022729"/>
    </source>
</evidence>
<evidence type="ECO:0000259" key="5">
    <source>
        <dbReference type="PROSITE" id="PS50222"/>
    </source>
</evidence>